<dbReference type="GO" id="GO:0046872">
    <property type="term" value="F:metal ion binding"/>
    <property type="evidence" value="ECO:0007669"/>
    <property type="project" value="UniProtKB-KW"/>
</dbReference>
<feature type="active site" description="Proton acceptor" evidence="5">
    <location>
        <position position="247"/>
    </location>
</feature>
<protein>
    <recommendedName>
        <fullName evidence="8">Endonuclease/exonuclease/phosphatase domain-containing protein</fullName>
    </recommendedName>
</protein>
<feature type="site" description="Interaction with DNA substrate" evidence="7">
    <location>
        <position position="247"/>
    </location>
</feature>
<name>A0A098G952_9GAMM</name>
<accession>A0A098G952</accession>
<dbReference type="STRING" id="1212491.LFA_3150"/>
<keyword evidence="10" id="KW-1185">Reference proteome</keyword>
<evidence type="ECO:0000256" key="1">
    <source>
        <dbReference type="ARBA" id="ARBA00007092"/>
    </source>
</evidence>
<feature type="site" description="Transition state stabilizer" evidence="7">
    <location>
        <position position="148"/>
    </location>
</feature>
<proteinExistence type="inferred from homology"/>
<evidence type="ECO:0000256" key="4">
    <source>
        <dbReference type="ARBA" id="ARBA00022842"/>
    </source>
</evidence>
<dbReference type="NCBIfam" id="TIGR00195">
    <property type="entry name" value="exoDNase_III"/>
    <property type="match status" value="1"/>
</dbReference>
<reference evidence="10" key="1">
    <citation type="submission" date="2014-09" db="EMBL/GenBank/DDBJ databases">
        <authorList>
            <person name="Gomez-Valero L."/>
        </authorList>
    </citation>
    <scope>NUCLEOTIDE SEQUENCE [LARGE SCALE GENOMIC DNA]</scope>
    <source>
        <strain evidence="10">ATCC700992</strain>
    </source>
</reference>
<gene>
    <name evidence="9" type="ORF">LFA_3150</name>
</gene>
<dbReference type="AlphaFoldDB" id="A0A098G952"/>
<keyword evidence="6" id="KW-0464">Manganese</keyword>
<dbReference type="HOGENOM" id="CLU_027539_0_1_6"/>
<feature type="binding site" evidence="6">
    <location>
        <position position="148"/>
    </location>
    <ligand>
        <name>Mg(2+)</name>
        <dbReference type="ChEBI" id="CHEBI:18420"/>
        <label>1</label>
    </ligand>
</feature>
<dbReference type="EMBL" id="LN614827">
    <property type="protein sequence ID" value="CEG58491.1"/>
    <property type="molecule type" value="Genomic_DNA"/>
</dbReference>
<dbReference type="GO" id="GO:0008311">
    <property type="term" value="F:double-stranded DNA 3'-5' DNA exonuclease activity"/>
    <property type="evidence" value="ECO:0007669"/>
    <property type="project" value="InterPro"/>
</dbReference>
<organism evidence="9 10">
    <name type="scientific">Legionella fallonii LLAP-10</name>
    <dbReference type="NCBI Taxonomy" id="1212491"/>
    <lineage>
        <taxon>Bacteria</taxon>
        <taxon>Pseudomonadati</taxon>
        <taxon>Pseudomonadota</taxon>
        <taxon>Gammaproteobacteria</taxon>
        <taxon>Legionellales</taxon>
        <taxon>Legionellaceae</taxon>
        <taxon>Legionella</taxon>
    </lineage>
</organism>
<dbReference type="PROSITE" id="PS51435">
    <property type="entry name" value="AP_NUCLEASE_F1_4"/>
    <property type="match status" value="1"/>
</dbReference>
<evidence type="ECO:0000259" key="8">
    <source>
        <dbReference type="Pfam" id="PF03372"/>
    </source>
</evidence>
<keyword evidence="3" id="KW-0378">Hydrolase</keyword>
<dbReference type="KEGG" id="lfa:LFA_3150"/>
<feature type="site" description="Important for catalytic activity" evidence="7">
    <location>
        <position position="217"/>
    </location>
</feature>
<evidence type="ECO:0000256" key="5">
    <source>
        <dbReference type="PIRSR" id="PIRSR604808-1"/>
    </source>
</evidence>
<dbReference type="OrthoDB" id="9803914at2"/>
<keyword evidence="2 6" id="KW-0479">Metal-binding</keyword>
<dbReference type="Gene3D" id="3.60.10.10">
    <property type="entry name" value="Endonuclease/exonuclease/phosphatase"/>
    <property type="match status" value="1"/>
</dbReference>
<feature type="binding site" evidence="6">
    <location>
        <position position="247"/>
    </location>
    <ligand>
        <name>Mg(2+)</name>
        <dbReference type="ChEBI" id="CHEBI:18420"/>
        <label>1</label>
    </ligand>
</feature>
<sequence length="256" mass="29373">MFKLASWNVNSLKVRLEQVLQWLETSQIDVLAMQETKLTDENFPVTAFTDRGYHVVFSGQKTYNGVAVISRYPITDVITDIPGLDDPQRRILAATIADIRLINLYVPNGAELTSDKYQYKLNWLEKVTAFVQQQLTVYPKLAVVGDFNIAPEDRDVHDPAEWVGSVLVSEPERLAFTTLLSLGLHDSFRNFEQEESLFSWWDYRAAGFRRNRGLRIDHVLLNDALNLLCLQSKIDKEPRKVERPSDHAPVWVELAL</sequence>
<dbReference type="SUPFAM" id="SSF56219">
    <property type="entry name" value="DNase I-like"/>
    <property type="match status" value="1"/>
</dbReference>
<dbReference type="GO" id="GO:0006281">
    <property type="term" value="P:DNA repair"/>
    <property type="evidence" value="ECO:0007669"/>
    <property type="project" value="InterPro"/>
</dbReference>
<dbReference type="CDD" id="cd09086">
    <property type="entry name" value="ExoIII-like_AP-endo"/>
    <property type="match status" value="1"/>
</dbReference>
<dbReference type="PANTHER" id="PTHR43250">
    <property type="entry name" value="EXODEOXYRIBONUCLEASE III"/>
    <property type="match status" value="1"/>
</dbReference>
<comment type="similarity">
    <text evidence="1">Belongs to the DNA repair enzymes AP/ExoA family.</text>
</comment>
<dbReference type="NCBIfam" id="TIGR00633">
    <property type="entry name" value="xth"/>
    <property type="match status" value="1"/>
</dbReference>
<feature type="binding site" evidence="6">
    <location>
        <position position="146"/>
    </location>
    <ligand>
        <name>Mg(2+)</name>
        <dbReference type="ChEBI" id="CHEBI:18420"/>
        <label>1</label>
    </ligand>
</feature>
<feature type="binding site" evidence="6">
    <location>
        <position position="35"/>
    </location>
    <ligand>
        <name>Mg(2+)</name>
        <dbReference type="ChEBI" id="CHEBI:18420"/>
        <label>1</label>
    </ligand>
</feature>
<evidence type="ECO:0000256" key="3">
    <source>
        <dbReference type="ARBA" id="ARBA00022801"/>
    </source>
</evidence>
<evidence type="ECO:0000256" key="2">
    <source>
        <dbReference type="ARBA" id="ARBA00022723"/>
    </source>
</evidence>
<comment type="cofactor">
    <cofactor evidence="6">
        <name>Mg(2+)</name>
        <dbReference type="ChEBI" id="CHEBI:18420"/>
    </cofactor>
    <cofactor evidence="6">
        <name>Mn(2+)</name>
        <dbReference type="ChEBI" id="CHEBI:29035"/>
    </cofactor>
    <text evidence="6">Probably binds two magnesium or manganese ions per subunit.</text>
</comment>
<feature type="binding site" evidence="6">
    <location>
        <position position="246"/>
    </location>
    <ligand>
        <name>Mg(2+)</name>
        <dbReference type="ChEBI" id="CHEBI:18420"/>
        <label>1</label>
    </ligand>
</feature>
<feature type="domain" description="Endonuclease/exonuclease/phosphatase" evidence="8">
    <location>
        <begin position="5"/>
        <end position="247"/>
    </location>
</feature>
<dbReference type="InterPro" id="IPR036691">
    <property type="entry name" value="Endo/exonu/phosph_ase_sf"/>
</dbReference>
<dbReference type="InterPro" id="IPR004808">
    <property type="entry name" value="AP_endonuc_1"/>
</dbReference>
<dbReference type="Pfam" id="PF03372">
    <property type="entry name" value="Exo_endo_phos"/>
    <property type="match status" value="1"/>
</dbReference>
<evidence type="ECO:0000313" key="10">
    <source>
        <dbReference type="Proteomes" id="UP000032430"/>
    </source>
</evidence>
<evidence type="ECO:0000313" key="9">
    <source>
        <dbReference type="EMBL" id="CEG58491.1"/>
    </source>
</evidence>
<dbReference type="Proteomes" id="UP000032430">
    <property type="component" value="Chromosome I"/>
</dbReference>
<evidence type="ECO:0000256" key="6">
    <source>
        <dbReference type="PIRSR" id="PIRSR604808-2"/>
    </source>
</evidence>
<dbReference type="InterPro" id="IPR005135">
    <property type="entry name" value="Endo/exonuclease/phosphatase"/>
</dbReference>
<feature type="active site" evidence="5">
    <location>
        <position position="105"/>
    </location>
</feature>
<evidence type="ECO:0000256" key="7">
    <source>
        <dbReference type="PIRSR" id="PIRSR604808-3"/>
    </source>
</evidence>
<feature type="active site" description="Proton donor/acceptor" evidence="5">
    <location>
        <position position="146"/>
    </location>
</feature>
<keyword evidence="4 6" id="KW-0460">Magnesium</keyword>
<dbReference type="RefSeq" id="WP_045096799.1">
    <property type="nucleotide sequence ID" value="NZ_LN614827.1"/>
</dbReference>
<feature type="binding site" evidence="6">
    <location>
        <position position="8"/>
    </location>
    <ligand>
        <name>Mg(2+)</name>
        <dbReference type="ChEBI" id="CHEBI:18420"/>
        <label>1</label>
    </ligand>
</feature>
<dbReference type="InterPro" id="IPR037493">
    <property type="entry name" value="ExoIII-like"/>
</dbReference>
<dbReference type="PANTHER" id="PTHR43250:SF2">
    <property type="entry name" value="EXODEOXYRIBONUCLEASE III"/>
    <property type="match status" value="1"/>
</dbReference>